<dbReference type="Proteomes" id="UP001152531">
    <property type="component" value="Unassembled WGS sequence"/>
</dbReference>
<protein>
    <submittedName>
        <fullName evidence="1">Nucleolar complex protein 2</fullName>
    </submittedName>
</protein>
<dbReference type="EMBL" id="CALSDN010000001">
    <property type="protein sequence ID" value="CAH6718230.1"/>
    <property type="molecule type" value="Genomic_DNA"/>
</dbReference>
<comment type="caution">
    <text evidence="1">The sequence shown here is derived from an EMBL/GenBank/DDBJ whole genome shotgun (WGS) entry which is preliminary data.</text>
</comment>
<reference evidence="1" key="1">
    <citation type="submission" date="2022-06" db="EMBL/GenBank/DDBJ databases">
        <authorList>
            <person name="Legras J.-L."/>
            <person name="Devillers H."/>
            <person name="Grondin C."/>
        </authorList>
    </citation>
    <scope>NUCLEOTIDE SEQUENCE</scope>
    <source>
        <strain evidence="1">CLIB 1444</strain>
    </source>
</reference>
<sequence length="704" mass="81842">MGKTGKATKKFQKNHLKHTLDHRKQVQKHSKLVQCRKKKPTGDNDNEPKGKSKEIFEDMSVDDFFEGGFEVPKPKKNAKPIESEDDESSEEEDIEDIEQNMKDLQSKDPEFFKYLQNNDKDLLDFEGSNPLDAISDDEEEEQEEDDVISEDEIEPVEEEIKNKVKKTEITLPLVKSWEKELVNKPSPKIIKQVCMAFKAAININNDSEEYKYVITNPKAFNQLMLLTLKQLPESIQTLVKYKNTNNVRVIPQKNQNVSQISAILKSHASSFITLLNDINNVETATLVLFSLQEVFPYYLSFRKLLKEILSSVINIWSSTKEVEIQIATFAFLNNVSKEFPKSIMENVLKLSYTIFLKNCRKTNHFTMPLLNFCKNSAAELYGIDETLSYQIGFEYVRQLAIHLRNSINATSNAKEGYKTIYNWQYCHSLDFWSRVLSQQCNPEKELQNHKNKESPLRQLIYPLVQVTLGAIRLIPTAQFFPLRFYLIRSLIRLSQSTGVFIPIFPLISEILNSNAFTKNAKRVHLPVFDFENNIKVNQQYLGTKVYQEGLSEQFIELSYEFFVLYCKNIAFPELVTPAVISLRRFIKKSKNIKFNKQLSQLIEKLNENAQLITQKRSKVEYGPSNKTEVQNFLNDFKWEKTPLGQYVIVQRKAKEARLKLLQEAIEQEEEARNQRKKADDDSDIEIDEAEDDDDEDDDDMEEEE</sequence>
<name>A0ACA9Y005_9ASCO</name>
<proteinExistence type="predicted"/>
<gene>
    <name evidence="1" type="ORF">CLIB1444_01S02058</name>
</gene>
<accession>A0ACA9Y005</accession>
<keyword evidence="2" id="KW-1185">Reference proteome</keyword>
<organism evidence="1 2">
    <name type="scientific">[Candida] jaroonii</name>
    <dbReference type="NCBI Taxonomy" id="467808"/>
    <lineage>
        <taxon>Eukaryota</taxon>
        <taxon>Fungi</taxon>
        <taxon>Dikarya</taxon>
        <taxon>Ascomycota</taxon>
        <taxon>Saccharomycotina</taxon>
        <taxon>Pichiomycetes</taxon>
        <taxon>Debaryomycetaceae</taxon>
        <taxon>Yamadazyma</taxon>
    </lineage>
</organism>
<evidence type="ECO:0000313" key="1">
    <source>
        <dbReference type="EMBL" id="CAH6718230.1"/>
    </source>
</evidence>
<evidence type="ECO:0000313" key="2">
    <source>
        <dbReference type="Proteomes" id="UP001152531"/>
    </source>
</evidence>